<organism evidence="1 2">
    <name type="scientific">Silvanigrella aquatica</name>
    <dbReference type="NCBI Taxonomy" id="1915309"/>
    <lineage>
        <taxon>Bacteria</taxon>
        <taxon>Pseudomonadati</taxon>
        <taxon>Bdellovibrionota</taxon>
        <taxon>Oligoflexia</taxon>
        <taxon>Silvanigrellales</taxon>
        <taxon>Silvanigrellaceae</taxon>
        <taxon>Silvanigrella</taxon>
    </lineage>
</organism>
<evidence type="ECO:0000313" key="1">
    <source>
        <dbReference type="EMBL" id="APJ03532.1"/>
    </source>
</evidence>
<dbReference type="EMBL" id="CP017834">
    <property type="protein sequence ID" value="APJ03532.1"/>
    <property type="molecule type" value="Genomic_DNA"/>
</dbReference>
<dbReference type="KEGG" id="saqi:AXG55_06280"/>
<name>A0A1L4CZZ8_9BACT</name>
<dbReference type="AlphaFoldDB" id="A0A1L4CZZ8"/>
<dbReference type="Proteomes" id="UP000184731">
    <property type="component" value="Chromosome"/>
</dbReference>
<gene>
    <name evidence="1" type="ORF">AXG55_06280</name>
</gene>
<sequence length="206" mass="23024">MKISLNILAVLSISTISYTSPIYANYTPIQQEIINKLPPHVSVNKGWQTSYNDYVEQRSPAIPWLGIPEKVIYSDYHSKQDYIYISNTSFVSSITSDSICPDDRCGRVVVTFSCQRNYKDYGGSKNLNTWAPKTQEDQIEHFPDGNITFYYEVTNGGFNPQILNIIKAPMTIPSGAIIPGPVGVGQNECVESILNQRILPLDGKPI</sequence>
<reference evidence="1 2" key="1">
    <citation type="submission" date="2016-10" db="EMBL/GenBank/DDBJ databases">
        <title>Silvanigrella aquatica sp. nov., isolated from a freshwater lake located in the Black Forest, Germany, description of Silvanigrellaceae fam. nov., Silvanigrellales ord. nov., reclassification of the order Bdellovibrionales in the class Oligoflexia, reclassification of the families Bacteriovoracaceae and Halobacteriovoraceae in the new order Bacteriovoracales ord. nov., and reclassification of the family Pseudobacteriovoracaceae in the order Oligoflexiales.</title>
        <authorList>
            <person name="Hahn M.W."/>
            <person name="Schmidt J."/>
            <person name="Koll U."/>
            <person name="Rohde M."/>
            <person name="Verbag S."/>
            <person name="Pitt A."/>
            <person name="Nakai R."/>
            <person name="Naganuma T."/>
            <person name="Lang E."/>
        </authorList>
    </citation>
    <scope>NUCLEOTIDE SEQUENCE [LARGE SCALE GENOMIC DNA]</scope>
    <source>
        <strain evidence="1 2">MWH-Nonnen-W8red</strain>
    </source>
</reference>
<dbReference type="RefSeq" id="WP_148697271.1">
    <property type="nucleotide sequence ID" value="NZ_CP017834.1"/>
</dbReference>
<evidence type="ECO:0000313" key="2">
    <source>
        <dbReference type="Proteomes" id="UP000184731"/>
    </source>
</evidence>
<proteinExistence type="predicted"/>
<keyword evidence="2" id="KW-1185">Reference proteome</keyword>
<accession>A0A1L4CZZ8</accession>
<protein>
    <submittedName>
        <fullName evidence="1">Uncharacterized protein</fullName>
    </submittedName>
</protein>